<evidence type="ECO:0000256" key="7">
    <source>
        <dbReference type="ARBA" id="ARBA00022475"/>
    </source>
</evidence>
<evidence type="ECO:0000256" key="4">
    <source>
        <dbReference type="ARBA" id="ARBA00008265"/>
    </source>
</evidence>
<dbReference type="EC" id="7.1.1.-" evidence="16"/>
<keyword evidence="16" id="KW-0408">Iron</keyword>
<gene>
    <name evidence="22" type="primary">nuoC</name>
    <name evidence="16" type="synonym">nuoB</name>
    <name evidence="17" type="synonym">nuoD</name>
    <name evidence="22" type="ORF">BerOc1_01046</name>
</gene>
<dbReference type="HAMAP" id="MF_01356">
    <property type="entry name" value="NDH1_NuoB"/>
    <property type="match status" value="1"/>
</dbReference>
<keyword evidence="10 16" id="KW-0520">NAD</keyword>
<keyword evidence="7 16" id="KW-1003">Cell membrane</keyword>
<keyword evidence="23" id="KW-1185">Reference proteome</keyword>
<dbReference type="FunFam" id="3.40.50.12280:FF:000002">
    <property type="entry name" value="NADH-quinone oxidoreductase subunit B"/>
    <property type="match status" value="1"/>
</dbReference>
<evidence type="ECO:0000256" key="3">
    <source>
        <dbReference type="ARBA" id="ARBA00006408"/>
    </source>
</evidence>
<dbReference type="GO" id="GO:0051287">
    <property type="term" value="F:NAD binding"/>
    <property type="evidence" value="ECO:0007669"/>
    <property type="project" value="InterPro"/>
</dbReference>
<accession>A0A1J5N0E2</accession>
<dbReference type="InterPro" id="IPR022885">
    <property type="entry name" value="NDH1_su_D/H"/>
</dbReference>
<reference evidence="22 23" key="1">
    <citation type="submission" date="2015-09" db="EMBL/GenBank/DDBJ databases">
        <title>Genome of Desulfovibrio dechloracetivorans BerOc1, a mercury methylating strain isolated from highly hydrocarbons and metals contaminated coastal sediments.</title>
        <authorList>
            <person name="Goni Urriza M."/>
            <person name="Gassie C."/>
            <person name="Bouchez O."/>
            <person name="Klopp C."/>
            <person name="Ranchou-Peyruse A."/>
            <person name="Remy G."/>
        </authorList>
    </citation>
    <scope>NUCLEOTIDE SEQUENCE [LARGE SCALE GENOMIC DNA]</scope>
    <source>
        <strain evidence="22 23">BerOc1</strain>
    </source>
</reference>
<feature type="domain" description="NADH-quinone oxidoreductase subunit D" evidence="20">
    <location>
        <begin position="544"/>
        <end position="814"/>
    </location>
</feature>
<dbReference type="NCBIfam" id="TIGR01962">
    <property type="entry name" value="NuoD"/>
    <property type="match status" value="1"/>
</dbReference>
<evidence type="ECO:0000256" key="1">
    <source>
        <dbReference type="ARBA" id="ARBA00002378"/>
    </source>
</evidence>
<feature type="binding site" evidence="16">
    <location>
        <position position="54"/>
    </location>
    <ligand>
        <name>[4Fe-4S] cluster</name>
        <dbReference type="ChEBI" id="CHEBI:49883"/>
    </ligand>
</feature>
<comment type="similarity">
    <text evidence="5">In the C-terminal section; belongs to the complex I 49 kDa subunit family.</text>
</comment>
<comment type="similarity">
    <text evidence="16">Belongs to the complex I 20 kDa subunit family.</text>
</comment>
<keyword evidence="8 16" id="KW-0874">Quinone</keyword>
<evidence type="ECO:0000313" key="22">
    <source>
        <dbReference type="EMBL" id="OIQ49123.1"/>
    </source>
</evidence>
<feature type="binding site" evidence="16">
    <location>
        <position position="120"/>
    </location>
    <ligand>
        <name>[4Fe-4S] cluster</name>
        <dbReference type="ChEBI" id="CHEBI:49883"/>
    </ligand>
</feature>
<dbReference type="PANTHER" id="PTHR11993">
    <property type="entry name" value="NADH-UBIQUINONE OXIDOREDUCTASE 49 KDA SUBUNIT"/>
    <property type="match status" value="1"/>
</dbReference>
<dbReference type="GO" id="GO:0051539">
    <property type="term" value="F:4 iron, 4 sulfur cluster binding"/>
    <property type="evidence" value="ECO:0007669"/>
    <property type="project" value="UniProtKB-KW"/>
</dbReference>
<keyword evidence="16" id="KW-0479">Metal-binding</keyword>
<evidence type="ECO:0000256" key="17">
    <source>
        <dbReference type="HAMAP-Rule" id="MF_01358"/>
    </source>
</evidence>
<evidence type="ECO:0000259" key="20">
    <source>
        <dbReference type="Pfam" id="PF00346"/>
    </source>
</evidence>
<name>A0A1J5N0E2_9BACT</name>
<evidence type="ECO:0000256" key="18">
    <source>
        <dbReference type="SAM" id="MobiDB-lite"/>
    </source>
</evidence>
<dbReference type="NCBIfam" id="NF004739">
    <property type="entry name" value="PRK06075.1"/>
    <property type="match status" value="1"/>
</dbReference>
<evidence type="ECO:0000256" key="13">
    <source>
        <dbReference type="ARBA" id="ARBA00023268"/>
    </source>
</evidence>
<comment type="cofactor">
    <cofactor evidence="16">
        <name>[4Fe-4S] cluster</name>
        <dbReference type="ChEBI" id="CHEBI:49883"/>
    </cofactor>
    <text evidence="16">Binds 1 [4Fe-4S] cluster.</text>
</comment>
<keyword evidence="16" id="KW-0004">4Fe-4S</keyword>
<feature type="region of interest" description="Disordered" evidence="18">
    <location>
        <begin position="191"/>
        <end position="219"/>
    </location>
</feature>
<evidence type="ECO:0000256" key="16">
    <source>
        <dbReference type="HAMAP-Rule" id="MF_01356"/>
    </source>
</evidence>
<dbReference type="InterPro" id="IPR001135">
    <property type="entry name" value="NADH_Q_OxRdtase_suD"/>
</dbReference>
<dbReference type="Gene3D" id="3.40.50.12280">
    <property type="match status" value="1"/>
</dbReference>
<comment type="function">
    <text evidence="1 16">NDH-1 shuttles electrons from NADH, via FMN and iron-sulfur (Fe-S) centers, to quinones in the respiratory chain. The immediate electron acceptor for the enzyme in this species is believed to be ubiquinone. Couples the redox reaction to proton translocation (for every two electrons transferred, four hydrogen ions are translocated across the cytoplasmic membrane), and thus conserves the redox energy in a proton gradient.</text>
</comment>
<evidence type="ECO:0000256" key="15">
    <source>
        <dbReference type="ARBA" id="ARBA00047712"/>
    </source>
</evidence>
<dbReference type="GO" id="GO:0048038">
    <property type="term" value="F:quinone binding"/>
    <property type="evidence" value="ECO:0007669"/>
    <property type="project" value="UniProtKB-KW"/>
</dbReference>
<evidence type="ECO:0000259" key="19">
    <source>
        <dbReference type="Pfam" id="PF00329"/>
    </source>
</evidence>
<comment type="subunit">
    <text evidence="16">NDH-1 is composed of 14 different subunits. Subunits NuoB, C, D, E, F, and G constitute the peripheral sector of the complex.</text>
</comment>
<dbReference type="NCBIfam" id="TIGR01957">
    <property type="entry name" value="nuoB_fam"/>
    <property type="match status" value="1"/>
</dbReference>
<comment type="subcellular location">
    <subcellularLocation>
        <location evidence="2">Cell inner membrane</location>
        <topology evidence="2">Peripheral membrane protein</topology>
        <orientation evidence="2">Cytoplasmic side</orientation>
    </subcellularLocation>
    <subcellularLocation>
        <location evidence="16">Cell membrane</location>
        <topology evidence="16">Peripheral membrane protein</topology>
        <orientation evidence="16">Cytoplasmic side</orientation>
    </subcellularLocation>
</comment>
<evidence type="ECO:0000256" key="9">
    <source>
        <dbReference type="ARBA" id="ARBA00022967"/>
    </source>
</evidence>
<dbReference type="GO" id="GO:0005886">
    <property type="term" value="C:plasma membrane"/>
    <property type="evidence" value="ECO:0007669"/>
    <property type="project" value="UniProtKB-SubCell"/>
</dbReference>
<dbReference type="InterPro" id="IPR037232">
    <property type="entry name" value="NADH_quin_OxRdtase_su_C/D-like"/>
</dbReference>
<dbReference type="Pfam" id="PF00346">
    <property type="entry name" value="Complex1_49kDa"/>
    <property type="match status" value="1"/>
</dbReference>
<comment type="catalytic activity">
    <reaction evidence="15 16">
        <text>a quinone + NADH + 5 H(+)(in) = a quinol + NAD(+) + 4 H(+)(out)</text>
        <dbReference type="Rhea" id="RHEA:57888"/>
        <dbReference type="ChEBI" id="CHEBI:15378"/>
        <dbReference type="ChEBI" id="CHEBI:24646"/>
        <dbReference type="ChEBI" id="CHEBI:57540"/>
        <dbReference type="ChEBI" id="CHEBI:57945"/>
        <dbReference type="ChEBI" id="CHEBI:132124"/>
    </reaction>
</comment>
<dbReference type="EMBL" id="LKAQ01000004">
    <property type="protein sequence ID" value="OIQ49123.1"/>
    <property type="molecule type" value="Genomic_DNA"/>
</dbReference>
<dbReference type="NCBIfam" id="NF009808">
    <property type="entry name" value="PRK13292.1"/>
    <property type="match status" value="1"/>
</dbReference>
<dbReference type="SUPFAM" id="SSF56770">
    <property type="entry name" value="HydA/Nqo6-like"/>
    <property type="match status" value="1"/>
</dbReference>
<feature type="binding site" evidence="16">
    <location>
        <position position="149"/>
    </location>
    <ligand>
        <name>[4Fe-4S] cluster</name>
        <dbReference type="ChEBI" id="CHEBI:49883"/>
    </ligand>
</feature>
<dbReference type="InterPro" id="IPR006138">
    <property type="entry name" value="NADH_UQ_OxRdtase_20Kd_su"/>
</dbReference>
<dbReference type="InterPro" id="IPR014029">
    <property type="entry name" value="NADH_UbQ_OxRdtase_49kDa_CS"/>
</dbReference>
<evidence type="ECO:0000259" key="21">
    <source>
        <dbReference type="Pfam" id="PF01058"/>
    </source>
</evidence>
<evidence type="ECO:0000256" key="10">
    <source>
        <dbReference type="ARBA" id="ARBA00023027"/>
    </source>
</evidence>
<keyword evidence="22" id="KW-0560">Oxidoreductase</keyword>
<comment type="similarity">
    <text evidence="3">In the N-terminal section; belongs to the complex I 20 kDa subunit family.</text>
</comment>
<evidence type="ECO:0000256" key="2">
    <source>
        <dbReference type="ARBA" id="ARBA00004515"/>
    </source>
</evidence>
<comment type="similarity">
    <text evidence="4">In the central section; belongs to the complex I 30 kDa subunit family.</text>
</comment>
<dbReference type="InterPro" id="IPR001268">
    <property type="entry name" value="NADH_UbQ_OxRdtase_30kDa_su"/>
</dbReference>
<dbReference type="GO" id="GO:0005506">
    <property type="term" value="F:iron ion binding"/>
    <property type="evidence" value="ECO:0007669"/>
    <property type="project" value="UniProtKB-UniRule"/>
</dbReference>
<dbReference type="PROSITE" id="PS00535">
    <property type="entry name" value="COMPLEX1_49K"/>
    <property type="match status" value="1"/>
</dbReference>
<sequence length="814" mass="90966">MGHDAQAIDRAVRAAMNGDENAARALPDKAGLGDVILNWCQANSLWPLFFGLSCCFVEQATVFTGLYDIARFGAEVLRGSPRQADLLVVSGTVFKKAAPMVKRVYEQMPRPKWVISMGSCANTGGMYDVYSVVQGVDQIIPVDVYVTGCPPRPEALLHGLITLQDMIRQKSRPLRPVLNLDGGHLGGRDDILVPGVTKDRDTRGPGMAGIPARGTSVTPPVFAGSRSDEMWTPPAPKLSFTPAHDALREALAARFGEPSAWHETVVDMPTVTVPAQRLVEVLDFLKHEAPIRFERLEDITAVDETARKVRPEHDFTAIYTLTSLSSVEYLRVRVPVGADLELPSATPVWPSANWYECEIWDLFGIRFTGHPGLRRLIMPEEWQGHPLRKGDPQRATEMAPYLAEDARREQPEDAVRLLEKAHAAPPARREFVLNIGPHHYSTHGLVRFILELYGEEIVDMTTDIGYHHRGVEKIAEHQSWHQFIPYTDRLDYLSGAANNLTYLLAVEKLCGVAVPQRAQCVRVMLAEFYRLSNHLLWLGTMVQDLGMITPVFHTFREREQILDIMEAITGARLHPAWLRIGGLAMDLPDGWDKLVRDFVTIFPKRVAGYRRMITGNPIVRARVKGIGRLSLENAVDHGISGANLRACGSTRDLRKVAPYSGYEQYDFDIPTRDGGDCLARFEVRFEEMVQSNRIIAQCLEWMPSGRFMADDYRYCIPDKRDTLRDIESLIHHFINATRGPKVPAGEAYAATEAPRGEQGFYVVSDGGNMPYRLHMRSPGYASVQALPLMTIGHTIADFIAIMGSLDYIAPDLDR</sequence>
<evidence type="ECO:0000256" key="14">
    <source>
        <dbReference type="ARBA" id="ARBA00025957"/>
    </source>
</evidence>
<dbReference type="GO" id="GO:0050136">
    <property type="term" value="F:NADH dehydrogenase (quinone) (non-electrogenic) activity"/>
    <property type="evidence" value="ECO:0007669"/>
    <property type="project" value="UniProtKB-UniRule"/>
</dbReference>
<evidence type="ECO:0000256" key="12">
    <source>
        <dbReference type="ARBA" id="ARBA00023136"/>
    </source>
</evidence>
<keyword evidence="12 16" id="KW-0472">Membrane</keyword>
<feature type="compositionally biased region" description="Basic and acidic residues" evidence="18">
    <location>
        <begin position="191"/>
        <end position="203"/>
    </location>
</feature>
<dbReference type="Pfam" id="PF00329">
    <property type="entry name" value="Complex1_30kDa"/>
    <property type="match status" value="1"/>
</dbReference>
<dbReference type="Gene3D" id="1.10.645.10">
    <property type="entry name" value="Cytochrome-c3 Hydrogenase, chain B"/>
    <property type="match status" value="1"/>
</dbReference>
<keyword evidence="11 16" id="KW-0830">Ubiquinone</keyword>
<dbReference type="Pfam" id="PF01058">
    <property type="entry name" value="Oxidored_q6"/>
    <property type="match status" value="1"/>
</dbReference>
<keyword evidence="9 16" id="KW-1278">Translocase</keyword>
<evidence type="ECO:0000256" key="5">
    <source>
        <dbReference type="ARBA" id="ARBA00010019"/>
    </source>
</evidence>
<dbReference type="GO" id="GO:0008137">
    <property type="term" value="F:NADH dehydrogenase (ubiquinone) activity"/>
    <property type="evidence" value="ECO:0007669"/>
    <property type="project" value="InterPro"/>
</dbReference>
<proteinExistence type="inferred from homology"/>
<feature type="binding site" evidence="16">
    <location>
        <position position="55"/>
    </location>
    <ligand>
        <name>[4Fe-4S] cluster</name>
        <dbReference type="ChEBI" id="CHEBI:49883"/>
    </ligand>
</feature>
<comment type="caution">
    <text evidence="22">The sequence shown here is derived from an EMBL/GenBank/DDBJ whole genome shotgun (WGS) entry which is preliminary data.</text>
</comment>
<dbReference type="AlphaFoldDB" id="A0A1J5N0E2"/>
<evidence type="ECO:0000256" key="8">
    <source>
        <dbReference type="ARBA" id="ARBA00022719"/>
    </source>
</evidence>
<dbReference type="SUPFAM" id="SSF56762">
    <property type="entry name" value="HydB/Nqo4-like"/>
    <property type="match status" value="1"/>
</dbReference>
<dbReference type="SUPFAM" id="SSF143243">
    <property type="entry name" value="Nqo5-like"/>
    <property type="match status" value="1"/>
</dbReference>
<evidence type="ECO:0000313" key="23">
    <source>
        <dbReference type="Proteomes" id="UP000181901"/>
    </source>
</evidence>
<dbReference type="HAMAP" id="MF_01358">
    <property type="entry name" value="NDH1_NuoD"/>
    <property type="match status" value="1"/>
</dbReference>
<dbReference type="NCBIfam" id="NF005012">
    <property type="entry name" value="PRK06411.1"/>
    <property type="match status" value="1"/>
</dbReference>
<evidence type="ECO:0000256" key="6">
    <source>
        <dbReference type="ARBA" id="ARBA00022448"/>
    </source>
</evidence>
<feature type="domain" description="NADH:ubiquinone oxidoreductase-like 20kDa subunit" evidence="21">
    <location>
        <begin position="54"/>
        <end position="162"/>
    </location>
</feature>
<organism evidence="22 23">
    <name type="scientific">Pseudodesulfovibrio hydrargyri</name>
    <dbReference type="NCBI Taxonomy" id="2125990"/>
    <lineage>
        <taxon>Bacteria</taxon>
        <taxon>Pseudomonadati</taxon>
        <taxon>Thermodesulfobacteriota</taxon>
        <taxon>Desulfovibrionia</taxon>
        <taxon>Desulfovibrionales</taxon>
        <taxon>Desulfovibrionaceae</taxon>
    </lineage>
</organism>
<feature type="domain" description="NADH:ubiquinone oxidoreductase 30kDa subunit" evidence="19">
    <location>
        <begin position="271"/>
        <end position="395"/>
    </location>
</feature>
<keyword evidence="13" id="KW-0511">Multifunctional enzyme</keyword>
<comment type="subunit">
    <text evidence="14">NDH-1 is composed of about 13 different subunits. Subunits NuoBCD, E, F, and G constitute the peripheral sector of the complex.</text>
</comment>
<dbReference type="Proteomes" id="UP000181901">
    <property type="component" value="Unassembled WGS sequence"/>
</dbReference>
<dbReference type="InterPro" id="IPR006137">
    <property type="entry name" value="NADH_UbQ_OxRdtase-like_20kDa"/>
</dbReference>
<evidence type="ECO:0000256" key="11">
    <source>
        <dbReference type="ARBA" id="ARBA00023075"/>
    </source>
</evidence>
<dbReference type="InterPro" id="IPR029014">
    <property type="entry name" value="NiFe-Hase_large"/>
</dbReference>
<keyword evidence="16" id="KW-0411">Iron-sulfur</keyword>
<keyword evidence="6 16" id="KW-0813">Transport</keyword>
<dbReference type="Gene3D" id="3.30.460.80">
    <property type="entry name" value="NADH:ubiquinone oxidoreductase, 30kDa subunit"/>
    <property type="match status" value="1"/>
</dbReference>
<dbReference type="PANTHER" id="PTHR11993:SF45">
    <property type="entry name" value="NADH-QUINONE OXIDOREDUCTASE SUBUNIT C_D"/>
    <property type="match status" value="1"/>
</dbReference>
<comment type="similarity">
    <text evidence="17">Belongs to the complex I 49 kDa subunit family.</text>
</comment>
<protein>
    <recommendedName>
        <fullName evidence="16 17">Multifunctional fusion protein</fullName>
    </recommendedName>
    <domain>
        <recommendedName>
            <fullName evidence="16">NADH-quinone oxidoreductase subunit B</fullName>
            <ecNumber evidence="16">7.1.1.-</ecNumber>
        </recommendedName>
        <alternativeName>
            <fullName evidence="16">NADH dehydrogenase I subunit B</fullName>
        </alternativeName>
        <alternativeName>
            <fullName evidence="16">NDH-1 subunit B</fullName>
        </alternativeName>
    </domain>
    <domain>
        <recommendedName>
            <fullName evidence="17">NADH-quinone oxidoreductase subunit D</fullName>
        </recommendedName>
        <alternativeName>
            <fullName evidence="17">NADH dehydrogenase I subunit D</fullName>
        </alternativeName>
        <alternativeName>
            <fullName evidence="17">NDH-1 subunit D</fullName>
        </alternativeName>
    </domain>
</protein>